<dbReference type="PROSITE" id="PS50157">
    <property type="entry name" value="ZINC_FINGER_C2H2_2"/>
    <property type="match status" value="4"/>
</dbReference>
<evidence type="ECO:0000256" key="2">
    <source>
        <dbReference type="ARBA" id="ARBA00022723"/>
    </source>
</evidence>
<gene>
    <name evidence="12" type="ORF">P879_09124</name>
</gene>
<dbReference type="AlphaFoldDB" id="A0A8T0DCN8"/>
<dbReference type="FunFam" id="3.30.160.60:FF:000446">
    <property type="entry name" value="Zinc finger protein"/>
    <property type="match status" value="1"/>
</dbReference>
<dbReference type="SUPFAM" id="SSF57667">
    <property type="entry name" value="beta-beta-alpha zinc fingers"/>
    <property type="match status" value="4"/>
</dbReference>
<keyword evidence="8" id="KW-0539">Nucleus</keyword>
<sequence length="389" mass="43678">MKPHSPLVCVHCDAIFSRSSRLTEHMRIHTGERPFLCGCGKSYTRSQHLRRHQATCAEVEPARSSSSRFERPEDQPPSPKRLYSCAQCDAGPFRKKKMVWAHVAMVHRERKHVCDQCSRAFPTKSKLVRHSTKHHGFTCPHCLPSSDVSHSSIDDLPLSCQRKFDNFISLRRHIASVHPKPVLTCTICGMRFSRPSALREHELTHTPGNPTVRRLFVCPLCTTPDGQSATVVPSDEGIVVGVNPSPAAFTLKRNLHAHIRSVHINLVYPCTWPGCPVLLSTKQKLNEHMGRHEKNRPLAHHTRPRHRRTSAQDAHVNAKPIRRMKKAIAEEENIETASQSSIVALLMESSEELSAQVSFPCDFHICARSVLFDLCSDCAAVCMRSVTTG</sequence>
<feature type="domain" description="C2H2-type" evidence="11">
    <location>
        <begin position="7"/>
        <end position="34"/>
    </location>
</feature>
<feature type="region of interest" description="Disordered" evidence="10">
    <location>
        <begin position="291"/>
        <end position="315"/>
    </location>
</feature>
<dbReference type="InterPro" id="IPR013087">
    <property type="entry name" value="Znf_C2H2_type"/>
</dbReference>
<evidence type="ECO:0000256" key="9">
    <source>
        <dbReference type="PROSITE-ProRule" id="PRU00042"/>
    </source>
</evidence>
<dbReference type="Gene3D" id="3.30.160.60">
    <property type="entry name" value="Classic Zinc Finger"/>
    <property type="match status" value="5"/>
</dbReference>
<evidence type="ECO:0000256" key="7">
    <source>
        <dbReference type="ARBA" id="ARBA00023163"/>
    </source>
</evidence>
<evidence type="ECO:0000256" key="6">
    <source>
        <dbReference type="ARBA" id="ARBA00023015"/>
    </source>
</evidence>
<keyword evidence="2" id="KW-0479">Metal-binding</keyword>
<feature type="domain" description="C2H2-type" evidence="11">
    <location>
        <begin position="112"/>
        <end position="136"/>
    </location>
</feature>
<keyword evidence="3" id="KW-0677">Repeat</keyword>
<evidence type="ECO:0000256" key="8">
    <source>
        <dbReference type="ARBA" id="ARBA00023242"/>
    </source>
</evidence>
<feature type="domain" description="C2H2-type" evidence="11">
    <location>
        <begin position="268"/>
        <end position="297"/>
    </location>
</feature>
<dbReference type="FunFam" id="3.30.160.60:FF:000624">
    <property type="entry name" value="zinc finger protein 697"/>
    <property type="match status" value="1"/>
</dbReference>
<organism evidence="12 13">
    <name type="scientific">Paragonimus westermani</name>
    <dbReference type="NCBI Taxonomy" id="34504"/>
    <lineage>
        <taxon>Eukaryota</taxon>
        <taxon>Metazoa</taxon>
        <taxon>Spiralia</taxon>
        <taxon>Lophotrochozoa</taxon>
        <taxon>Platyhelminthes</taxon>
        <taxon>Trematoda</taxon>
        <taxon>Digenea</taxon>
        <taxon>Plagiorchiida</taxon>
        <taxon>Troglotremata</taxon>
        <taxon>Troglotrematidae</taxon>
        <taxon>Paragonimus</taxon>
    </lineage>
</organism>
<evidence type="ECO:0000313" key="12">
    <source>
        <dbReference type="EMBL" id="KAF8565540.1"/>
    </source>
</evidence>
<dbReference type="InterPro" id="IPR036236">
    <property type="entry name" value="Znf_C2H2_sf"/>
</dbReference>
<evidence type="ECO:0000256" key="5">
    <source>
        <dbReference type="ARBA" id="ARBA00022833"/>
    </source>
</evidence>
<dbReference type="OrthoDB" id="2687452at2759"/>
<evidence type="ECO:0000313" key="13">
    <source>
        <dbReference type="Proteomes" id="UP000699462"/>
    </source>
</evidence>
<proteinExistence type="predicted"/>
<dbReference type="PROSITE" id="PS00028">
    <property type="entry name" value="ZINC_FINGER_C2H2_1"/>
    <property type="match status" value="4"/>
</dbReference>
<keyword evidence="13" id="KW-1185">Reference proteome</keyword>
<keyword evidence="5" id="KW-0862">Zinc</keyword>
<comment type="subcellular location">
    <subcellularLocation>
        <location evidence="1">Nucleus</location>
    </subcellularLocation>
</comment>
<evidence type="ECO:0000256" key="10">
    <source>
        <dbReference type="SAM" id="MobiDB-lite"/>
    </source>
</evidence>
<evidence type="ECO:0000256" key="3">
    <source>
        <dbReference type="ARBA" id="ARBA00022737"/>
    </source>
</evidence>
<keyword evidence="6" id="KW-0805">Transcription regulation</keyword>
<dbReference type="InterPro" id="IPR051061">
    <property type="entry name" value="Zinc_finger_trans_reg"/>
</dbReference>
<protein>
    <recommendedName>
        <fullName evidence="11">C2H2-type domain-containing protein</fullName>
    </recommendedName>
</protein>
<dbReference type="Proteomes" id="UP000699462">
    <property type="component" value="Unassembled WGS sequence"/>
</dbReference>
<dbReference type="GO" id="GO:0005634">
    <property type="term" value="C:nucleus"/>
    <property type="evidence" value="ECO:0007669"/>
    <property type="project" value="UniProtKB-SubCell"/>
</dbReference>
<evidence type="ECO:0000256" key="1">
    <source>
        <dbReference type="ARBA" id="ARBA00004123"/>
    </source>
</evidence>
<name>A0A8T0DCN8_9TREM</name>
<evidence type="ECO:0000259" key="11">
    <source>
        <dbReference type="PROSITE" id="PS50157"/>
    </source>
</evidence>
<dbReference type="Pfam" id="PF00096">
    <property type="entry name" value="zf-C2H2"/>
    <property type="match status" value="3"/>
</dbReference>
<evidence type="ECO:0000256" key="4">
    <source>
        <dbReference type="ARBA" id="ARBA00022771"/>
    </source>
</evidence>
<feature type="compositionally biased region" description="Basic residues" evidence="10">
    <location>
        <begin position="297"/>
        <end position="309"/>
    </location>
</feature>
<dbReference type="EMBL" id="JTDF01006563">
    <property type="protein sequence ID" value="KAF8565540.1"/>
    <property type="molecule type" value="Genomic_DNA"/>
</dbReference>
<dbReference type="GO" id="GO:0006357">
    <property type="term" value="P:regulation of transcription by RNA polymerase II"/>
    <property type="evidence" value="ECO:0007669"/>
    <property type="project" value="TreeGrafter"/>
</dbReference>
<keyword evidence="4 9" id="KW-0863">Zinc-finger</keyword>
<accession>A0A8T0DCN8</accession>
<feature type="domain" description="C2H2-type" evidence="11">
    <location>
        <begin position="183"/>
        <end position="210"/>
    </location>
</feature>
<dbReference type="PANTHER" id="PTHR46179">
    <property type="entry name" value="ZINC FINGER PROTEIN"/>
    <property type="match status" value="1"/>
</dbReference>
<comment type="caution">
    <text evidence="12">The sequence shown here is derived from an EMBL/GenBank/DDBJ whole genome shotgun (WGS) entry which is preliminary data.</text>
</comment>
<keyword evidence="7" id="KW-0804">Transcription</keyword>
<dbReference type="SMART" id="SM00355">
    <property type="entry name" value="ZnF_C2H2"/>
    <property type="match status" value="7"/>
</dbReference>
<feature type="region of interest" description="Disordered" evidence="10">
    <location>
        <begin position="60"/>
        <end position="81"/>
    </location>
</feature>
<dbReference type="GO" id="GO:0008270">
    <property type="term" value="F:zinc ion binding"/>
    <property type="evidence" value="ECO:0007669"/>
    <property type="project" value="UniProtKB-KW"/>
</dbReference>
<dbReference type="PANTHER" id="PTHR46179:SF13">
    <property type="entry name" value="C2H2-TYPE DOMAIN-CONTAINING PROTEIN"/>
    <property type="match status" value="1"/>
</dbReference>
<reference evidence="12 13" key="1">
    <citation type="submission" date="2019-07" db="EMBL/GenBank/DDBJ databases">
        <title>Annotation for the trematode Paragonimus westermani.</title>
        <authorList>
            <person name="Choi Y.-J."/>
        </authorList>
    </citation>
    <scope>NUCLEOTIDE SEQUENCE [LARGE SCALE GENOMIC DNA]</scope>
    <source>
        <strain evidence="12">180907_Pwestermani</strain>
    </source>
</reference>